<evidence type="ECO:0000313" key="5">
    <source>
        <dbReference type="Proteomes" id="UP000012073"/>
    </source>
</evidence>
<keyword evidence="2" id="KW-0539">Nucleus</keyword>
<dbReference type="AlphaFoldDB" id="R7Q5W5"/>
<dbReference type="PANTHER" id="PTHR13489">
    <property type="entry name" value="MINI-CHROMOSOME MAINTENANCE COMPLEX-BINDING PROTEIN"/>
    <property type="match status" value="1"/>
</dbReference>
<feature type="region of interest" description="Disordered" evidence="3">
    <location>
        <begin position="121"/>
        <end position="193"/>
    </location>
</feature>
<organism evidence="4 5">
    <name type="scientific">Chondrus crispus</name>
    <name type="common">Carrageen Irish moss</name>
    <name type="synonym">Polymorpha crispa</name>
    <dbReference type="NCBI Taxonomy" id="2769"/>
    <lineage>
        <taxon>Eukaryota</taxon>
        <taxon>Rhodophyta</taxon>
        <taxon>Florideophyceae</taxon>
        <taxon>Rhodymeniophycidae</taxon>
        <taxon>Gigartinales</taxon>
        <taxon>Gigartinaceae</taxon>
        <taxon>Chondrus</taxon>
    </lineage>
</organism>
<dbReference type="Gramene" id="CDF33233">
    <property type="protein sequence ID" value="CDF33233"/>
    <property type="gene ID" value="CHC_T00001920001"/>
</dbReference>
<evidence type="ECO:0000256" key="1">
    <source>
        <dbReference type="ARBA" id="ARBA00004123"/>
    </source>
</evidence>
<feature type="compositionally biased region" description="Low complexity" evidence="3">
    <location>
        <begin position="155"/>
        <end position="173"/>
    </location>
</feature>
<dbReference type="GO" id="GO:0005634">
    <property type="term" value="C:nucleus"/>
    <property type="evidence" value="ECO:0007669"/>
    <property type="project" value="UniProtKB-SubCell"/>
</dbReference>
<dbReference type="PhylomeDB" id="R7Q5W5"/>
<accession>R7Q5W5</accession>
<dbReference type="InterPro" id="IPR019140">
    <property type="entry name" value="MCM_complex-bd"/>
</dbReference>
<dbReference type="Proteomes" id="UP000012073">
    <property type="component" value="Unassembled WGS sequence"/>
</dbReference>
<dbReference type="GO" id="GO:0003682">
    <property type="term" value="F:chromatin binding"/>
    <property type="evidence" value="ECO:0007669"/>
    <property type="project" value="TreeGrafter"/>
</dbReference>
<dbReference type="Pfam" id="PF09739">
    <property type="entry name" value="MCM_bind"/>
    <property type="match status" value="1"/>
</dbReference>
<dbReference type="RefSeq" id="XP_005713036.1">
    <property type="nucleotide sequence ID" value="XM_005712979.1"/>
</dbReference>
<reference evidence="5" key="1">
    <citation type="journal article" date="2013" name="Proc. Natl. Acad. Sci. U.S.A.">
        <title>Genome structure and metabolic features in the red seaweed Chondrus crispus shed light on evolution of the Archaeplastida.</title>
        <authorList>
            <person name="Collen J."/>
            <person name="Porcel B."/>
            <person name="Carre W."/>
            <person name="Ball S.G."/>
            <person name="Chaparro C."/>
            <person name="Tonon T."/>
            <person name="Barbeyron T."/>
            <person name="Michel G."/>
            <person name="Noel B."/>
            <person name="Valentin K."/>
            <person name="Elias M."/>
            <person name="Artiguenave F."/>
            <person name="Arun A."/>
            <person name="Aury J.M."/>
            <person name="Barbosa-Neto J.F."/>
            <person name="Bothwell J.H."/>
            <person name="Bouget F.Y."/>
            <person name="Brillet L."/>
            <person name="Cabello-Hurtado F."/>
            <person name="Capella-Gutierrez S."/>
            <person name="Charrier B."/>
            <person name="Cladiere L."/>
            <person name="Cock J.M."/>
            <person name="Coelho S.M."/>
            <person name="Colleoni C."/>
            <person name="Czjzek M."/>
            <person name="Da Silva C."/>
            <person name="Delage L."/>
            <person name="Denoeud F."/>
            <person name="Deschamps P."/>
            <person name="Dittami S.M."/>
            <person name="Gabaldon T."/>
            <person name="Gachon C.M."/>
            <person name="Groisillier A."/>
            <person name="Herve C."/>
            <person name="Jabbari K."/>
            <person name="Katinka M."/>
            <person name="Kloareg B."/>
            <person name="Kowalczyk N."/>
            <person name="Labadie K."/>
            <person name="Leblanc C."/>
            <person name="Lopez P.J."/>
            <person name="McLachlan D.H."/>
            <person name="Meslet-Cladiere L."/>
            <person name="Moustafa A."/>
            <person name="Nehr Z."/>
            <person name="Nyvall Collen P."/>
            <person name="Panaud O."/>
            <person name="Partensky F."/>
            <person name="Poulain J."/>
            <person name="Rensing S.A."/>
            <person name="Rousvoal S."/>
            <person name="Samson G."/>
            <person name="Symeonidi A."/>
            <person name="Weissenbach J."/>
            <person name="Zambounis A."/>
            <person name="Wincker P."/>
            <person name="Boyen C."/>
        </authorList>
    </citation>
    <scope>NUCLEOTIDE SEQUENCE [LARGE SCALE GENOMIC DNA]</scope>
    <source>
        <strain evidence="5">cv. Stackhouse</strain>
    </source>
</reference>
<dbReference type="OMA" id="EEHTEMI"/>
<comment type="subcellular location">
    <subcellularLocation>
        <location evidence="1">Nucleus</location>
    </subcellularLocation>
</comment>
<dbReference type="STRING" id="2769.R7Q5W5"/>
<name>R7Q5W5_CHOCR</name>
<evidence type="ECO:0000313" key="4">
    <source>
        <dbReference type="EMBL" id="CDF33233.1"/>
    </source>
</evidence>
<dbReference type="OrthoDB" id="329666at2759"/>
<evidence type="ECO:0000256" key="2">
    <source>
        <dbReference type="ARBA" id="ARBA00023242"/>
    </source>
</evidence>
<dbReference type="PANTHER" id="PTHR13489:SF0">
    <property type="entry name" value="MINI-CHROMOSOME MAINTENANCE COMPLEX-BINDING PROTEIN"/>
    <property type="match status" value="1"/>
</dbReference>
<keyword evidence="5" id="KW-1185">Reference proteome</keyword>
<dbReference type="KEGG" id="ccp:CHC_T00001920001"/>
<proteinExistence type="predicted"/>
<gene>
    <name evidence="4" type="ORF">CHC_T00001920001</name>
</gene>
<evidence type="ECO:0008006" key="6">
    <source>
        <dbReference type="Google" id="ProtNLM"/>
    </source>
</evidence>
<protein>
    <recommendedName>
        <fullName evidence="6">Mini-chromosome maintenance complex-binding protein</fullName>
    </recommendedName>
</protein>
<dbReference type="GO" id="GO:0006261">
    <property type="term" value="P:DNA-templated DNA replication"/>
    <property type="evidence" value="ECO:0007669"/>
    <property type="project" value="TreeGrafter"/>
</dbReference>
<dbReference type="GeneID" id="17320751"/>
<sequence>MVGLSFEATPDPVAASHHAIHQAGATVSSALSALQVPPLSAIPFIDSPTARPGRWAQCLAMVQDIWDAELFVASSPEGDSGLLVENAAATNDTRAKLSERLPVYLVSPPGEAAWIREARNPSCLYPTPNPSANSSRTKRTREDRDATEDQSMQEAPSATAPGTPAANGAASSSEATTDKRPRPSAQGDGKNGSVGLGLNHPVLGQAGAFAVVAKLYDATAGRELKVNTLVRVVGILQEAMPVASGNDAFAEEFAARNPEIVKRLHVVQMRGAEEWEINPATAALVANGGQQALAEARQELKAVLPGVRDMLIKYLSSALCDDTVAAEYLLMCLLSRPAQRTEGGDAIGKLSLNLVVPKEVSDSQPDFSSQLSKAIENVVNAVVPVELSIASLNARELYPKKDYTLNRLKAAPLQLAGGAVLLADETRLSNGHLAERGLRNVRALSSLAKQCTAPLDFQYYETEILVQCCPVFVSKGSKSIIPADVVVRIKPDTGLKLQKWDSYNEDLLRKMRLAMALLTEQGEFDISEGASKAVENEYVAARKSGQAKDGQATLQSWLALARCCSRSFGEAVLTPERWSHARQLEAKRAERDRR</sequence>
<evidence type="ECO:0000256" key="3">
    <source>
        <dbReference type="SAM" id="MobiDB-lite"/>
    </source>
</evidence>
<dbReference type="EMBL" id="HG001637">
    <property type="protein sequence ID" value="CDF33233.1"/>
    <property type="molecule type" value="Genomic_DNA"/>
</dbReference>